<accession>A0A5J9W7Q4</accession>
<feature type="transmembrane region" description="Helical" evidence="5">
    <location>
        <begin position="20"/>
        <end position="42"/>
    </location>
</feature>
<reference evidence="7 8" key="1">
    <citation type="journal article" date="2019" name="Sci. Rep.">
        <title>A high-quality genome of Eragrostis curvula grass provides insights into Poaceae evolution and supports new strategies to enhance forage quality.</title>
        <authorList>
            <person name="Carballo J."/>
            <person name="Santos B.A.C.M."/>
            <person name="Zappacosta D."/>
            <person name="Garbus I."/>
            <person name="Selva J.P."/>
            <person name="Gallo C.A."/>
            <person name="Diaz A."/>
            <person name="Albertini E."/>
            <person name="Caccamo M."/>
            <person name="Echenique V."/>
        </authorList>
    </citation>
    <scope>NUCLEOTIDE SEQUENCE [LARGE SCALE GENOMIC DNA]</scope>
    <source>
        <strain evidence="8">cv. Victoria</strain>
        <tissue evidence="7">Leaf</tissue>
    </source>
</reference>
<dbReference type="GO" id="GO:0005886">
    <property type="term" value="C:plasma membrane"/>
    <property type="evidence" value="ECO:0007669"/>
    <property type="project" value="TreeGrafter"/>
</dbReference>
<evidence type="ECO:0000256" key="2">
    <source>
        <dbReference type="ARBA" id="ARBA00022692"/>
    </source>
</evidence>
<dbReference type="Gramene" id="TVU43957">
    <property type="protein sequence ID" value="TVU43957"/>
    <property type="gene ID" value="EJB05_03379"/>
</dbReference>
<dbReference type="InterPro" id="IPR044839">
    <property type="entry name" value="NDR1-like"/>
</dbReference>
<keyword evidence="8" id="KW-1185">Reference proteome</keyword>
<evidence type="ECO:0000259" key="6">
    <source>
        <dbReference type="Pfam" id="PF03168"/>
    </source>
</evidence>
<dbReference type="PANTHER" id="PTHR31234">
    <property type="entry name" value="LATE EMBRYOGENESIS ABUNDANT (LEA) HYDROXYPROLINE-RICH GLYCOPROTEIN FAMILY"/>
    <property type="match status" value="1"/>
</dbReference>
<name>A0A5J9W7Q4_9POAL</name>
<dbReference type="OrthoDB" id="676007at2759"/>
<keyword evidence="2 5" id="KW-0812">Transmembrane</keyword>
<keyword evidence="4 5" id="KW-0472">Membrane</keyword>
<evidence type="ECO:0000256" key="1">
    <source>
        <dbReference type="ARBA" id="ARBA00004167"/>
    </source>
</evidence>
<sequence length="448" mass="48659">MAFWEDWCKDCDWPWTKIFIGLAVVAVLGGLIAVLVVIFAFVKPPTATVDDAVLRRFDLSPGTPAANSTISYNITATLSLRNPNIYYGISYDAFSTALSFNSTRFHESSLPALQHKAGKKVTLNVKVGGVNKAIKLTDVGVTEFDKEKKAGKFQVELRLDTVLMYKGRGTKCPLGVVCPLQLQLVDPDVAATAFQVTKCTVLRAKKYGWFLPPVQRIGISDPALQDSRQPPGLRPPAAMAFWEDWFKDCEFNWKKAAIWGAVVVVVVILIVVLVLAFGVVKPPKATADDAVLQRFALAPGANPASSTISYNITATVSLKNPNMYRGISYDPMAVAFSFNGTRFDESATVPALKHAARKTATLNFRVGGVGKPVKLSAAGVNEFAAQNATGKFDVEMRLDTVMQYKGRSTKCPLVVICPLELQLVDPEVAATAFQVTKCTILRAKKSGC</sequence>
<comment type="caution">
    <text evidence="7">The sequence shown here is derived from an EMBL/GenBank/DDBJ whole genome shotgun (WGS) entry which is preliminary data.</text>
</comment>
<gene>
    <name evidence="7" type="ORF">EJB05_03379</name>
</gene>
<dbReference type="Proteomes" id="UP000324897">
    <property type="component" value="Chromosome 5"/>
</dbReference>
<dbReference type="GO" id="GO:0098542">
    <property type="term" value="P:defense response to other organism"/>
    <property type="evidence" value="ECO:0007669"/>
    <property type="project" value="InterPro"/>
</dbReference>
<keyword evidence="3 5" id="KW-1133">Transmembrane helix</keyword>
<feature type="non-terminal residue" evidence="7">
    <location>
        <position position="1"/>
    </location>
</feature>
<protein>
    <recommendedName>
        <fullName evidence="6">Late embryogenesis abundant protein LEA-2 subgroup domain-containing protein</fullName>
    </recommendedName>
</protein>
<feature type="domain" description="Late embryogenesis abundant protein LEA-2 subgroup" evidence="6">
    <location>
        <begin position="315"/>
        <end position="404"/>
    </location>
</feature>
<evidence type="ECO:0000256" key="3">
    <source>
        <dbReference type="ARBA" id="ARBA00022989"/>
    </source>
</evidence>
<evidence type="ECO:0000313" key="7">
    <source>
        <dbReference type="EMBL" id="TVU43957.1"/>
    </source>
</evidence>
<comment type="subcellular location">
    <subcellularLocation>
        <location evidence="1">Membrane</location>
        <topology evidence="1">Single-pass membrane protein</topology>
    </subcellularLocation>
</comment>
<evidence type="ECO:0000256" key="4">
    <source>
        <dbReference type="ARBA" id="ARBA00023136"/>
    </source>
</evidence>
<organism evidence="7 8">
    <name type="scientific">Eragrostis curvula</name>
    <name type="common">weeping love grass</name>
    <dbReference type="NCBI Taxonomy" id="38414"/>
    <lineage>
        <taxon>Eukaryota</taxon>
        <taxon>Viridiplantae</taxon>
        <taxon>Streptophyta</taxon>
        <taxon>Embryophyta</taxon>
        <taxon>Tracheophyta</taxon>
        <taxon>Spermatophyta</taxon>
        <taxon>Magnoliopsida</taxon>
        <taxon>Liliopsida</taxon>
        <taxon>Poales</taxon>
        <taxon>Poaceae</taxon>
        <taxon>PACMAD clade</taxon>
        <taxon>Chloridoideae</taxon>
        <taxon>Eragrostideae</taxon>
        <taxon>Eragrostidinae</taxon>
        <taxon>Eragrostis</taxon>
    </lineage>
</organism>
<proteinExistence type="predicted"/>
<feature type="transmembrane region" description="Helical" evidence="5">
    <location>
        <begin position="256"/>
        <end position="280"/>
    </location>
</feature>
<dbReference type="EMBL" id="RWGY01000004">
    <property type="protein sequence ID" value="TVU43957.1"/>
    <property type="molecule type" value="Genomic_DNA"/>
</dbReference>
<evidence type="ECO:0000256" key="5">
    <source>
        <dbReference type="SAM" id="Phobius"/>
    </source>
</evidence>
<dbReference type="Pfam" id="PF03168">
    <property type="entry name" value="LEA_2"/>
    <property type="match status" value="1"/>
</dbReference>
<dbReference type="PANTHER" id="PTHR31234:SF10">
    <property type="entry name" value="HARPIN-INDUCED PROTEIN 1 CONTAINING PROTEIN, EXPRESSED"/>
    <property type="match status" value="1"/>
</dbReference>
<evidence type="ECO:0000313" key="8">
    <source>
        <dbReference type="Proteomes" id="UP000324897"/>
    </source>
</evidence>
<dbReference type="AlphaFoldDB" id="A0A5J9W7Q4"/>
<dbReference type="InterPro" id="IPR004864">
    <property type="entry name" value="LEA_2"/>
</dbReference>